<feature type="region of interest" description="Disordered" evidence="8">
    <location>
        <begin position="1"/>
        <end position="35"/>
    </location>
</feature>
<feature type="transmembrane region" description="Helical" evidence="9">
    <location>
        <begin position="119"/>
        <end position="137"/>
    </location>
</feature>
<proteinExistence type="predicted"/>
<feature type="transmembrane region" description="Helical" evidence="9">
    <location>
        <begin position="525"/>
        <end position="545"/>
    </location>
</feature>
<evidence type="ECO:0000256" key="2">
    <source>
        <dbReference type="ARBA" id="ARBA00022475"/>
    </source>
</evidence>
<keyword evidence="2" id="KW-1003">Cell membrane</keyword>
<keyword evidence="4" id="KW-0133">Cell shape</keyword>
<dbReference type="PANTHER" id="PTHR47019">
    <property type="entry name" value="LIPID II FLIPPASE MURJ"/>
    <property type="match status" value="1"/>
</dbReference>
<dbReference type="Pfam" id="PF03023">
    <property type="entry name" value="MurJ"/>
    <property type="match status" value="1"/>
</dbReference>
<feature type="transmembrane region" description="Helical" evidence="9">
    <location>
        <begin position="460"/>
        <end position="480"/>
    </location>
</feature>
<accession>A0A173LQM8</accession>
<feature type="transmembrane region" description="Helical" evidence="9">
    <location>
        <begin position="565"/>
        <end position="584"/>
    </location>
</feature>
<evidence type="ECO:0000256" key="3">
    <source>
        <dbReference type="ARBA" id="ARBA00022692"/>
    </source>
</evidence>
<feature type="transmembrane region" description="Helical" evidence="9">
    <location>
        <begin position="197"/>
        <end position="219"/>
    </location>
</feature>
<keyword evidence="11" id="KW-1185">Reference proteome</keyword>
<feature type="transmembrane region" description="Helical" evidence="9">
    <location>
        <begin position="428"/>
        <end position="448"/>
    </location>
</feature>
<protein>
    <submittedName>
        <fullName evidence="10">Putative peptidoglycan biosynthesis protein MviN</fullName>
    </submittedName>
</protein>
<dbReference type="PRINTS" id="PR01806">
    <property type="entry name" value="VIRFACTRMVIN"/>
</dbReference>
<organism evidence="10 11">
    <name type="scientific">Dietzia timorensis</name>
    <dbReference type="NCBI Taxonomy" id="499555"/>
    <lineage>
        <taxon>Bacteria</taxon>
        <taxon>Bacillati</taxon>
        <taxon>Actinomycetota</taxon>
        <taxon>Actinomycetes</taxon>
        <taxon>Mycobacteriales</taxon>
        <taxon>Dietziaceae</taxon>
        <taxon>Dietzia</taxon>
    </lineage>
</organism>
<gene>
    <name evidence="10" type="ORF">BJL86_3349</name>
</gene>
<dbReference type="RefSeq" id="WP_231887196.1">
    <property type="nucleotide sequence ID" value="NZ_CP015961.1"/>
</dbReference>
<evidence type="ECO:0000256" key="1">
    <source>
        <dbReference type="ARBA" id="ARBA00004651"/>
    </source>
</evidence>
<dbReference type="STRING" id="499555.BJL86_3349"/>
<feature type="transmembrane region" description="Helical" evidence="9">
    <location>
        <begin position="392"/>
        <end position="416"/>
    </location>
</feature>
<keyword evidence="6 9" id="KW-1133">Transmembrane helix</keyword>
<keyword evidence="3 9" id="KW-0812">Transmembrane</keyword>
<dbReference type="KEGG" id="dtm:BJL86_3349"/>
<dbReference type="AlphaFoldDB" id="A0A173LQM8"/>
<dbReference type="InterPro" id="IPR004268">
    <property type="entry name" value="MurJ"/>
</dbReference>
<evidence type="ECO:0000256" key="7">
    <source>
        <dbReference type="ARBA" id="ARBA00023136"/>
    </source>
</evidence>
<feature type="compositionally biased region" description="Basic and acidic residues" evidence="8">
    <location>
        <begin position="1"/>
        <end position="12"/>
    </location>
</feature>
<dbReference type="GO" id="GO:0015648">
    <property type="term" value="F:lipid-linked peptidoglycan transporter activity"/>
    <property type="evidence" value="ECO:0007669"/>
    <property type="project" value="TreeGrafter"/>
</dbReference>
<evidence type="ECO:0000313" key="10">
    <source>
        <dbReference type="EMBL" id="ANI94108.1"/>
    </source>
</evidence>
<feature type="transmembrane region" description="Helical" evidence="9">
    <location>
        <begin position="348"/>
        <end position="371"/>
    </location>
</feature>
<evidence type="ECO:0000256" key="5">
    <source>
        <dbReference type="ARBA" id="ARBA00022984"/>
    </source>
</evidence>
<evidence type="ECO:0000256" key="9">
    <source>
        <dbReference type="SAM" id="Phobius"/>
    </source>
</evidence>
<name>A0A173LQM8_9ACTN</name>
<dbReference type="EMBL" id="CP015961">
    <property type="protein sequence ID" value="ANI94108.1"/>
    <property type="molecule type" value="Genomic_DNA"/>
</dbReference>
<dbReference type="GO" id="GO:0034204">
    <property type="term" value="P:lipid translocation"/>
    <property type="evidence" value="ECO:0007669"/>
    <property type="project" value="TreeGrafter"/>
</dbReference>
<evidence type="ECO:0000313" key="11">
    <source>
        <dbReference type="Proteomes" id="UP000186104"/>
    </source>
</evidence>
<evidence type="ECO:0000256" key="6">
    <source>
        <dbReference type="ARBA" id="ARBA00022989"/>
    </source>
</evidence>
<feature type="transmembrane region" description="Helical" evidence="9">
    <location>
        <begin position="308"/>
        <end position="328"/>
    </location>
</feature>
<feature type="transmembrane region" description="Helical" evidence="9">
    <location>
        <begin position="231"/>
        <end position="249"/>
    </location>
</feature>
<dbReference type="PANTHER" id="PTHR47019:SF1">
    <property type="entry name" value="LIPID II FLIPPASE MURJ"/>
    <property type="match status" value="1"/>
</dbReference>
<evidence type="ECO:0000256" key="8">
    <source>
        <dbReference type="SAM" id="MobiDB-lite"/>
    </source>
</evidence>
<evidence type="ECO:0000256" key="4">
    <source>
        <dbReference type="ARBA" id="ARBA00022960"/>
    </source>
</evidence>
<sequence>MNDSPRRPDFGMRGRRREPGSSVIRAATAPPPVSEGAFGDLQIVQSQYLADAEPGPLAQGETRSAEDAAHGSSRSLLRATGSMAIANLVSRITGFVRMSLILWTLGGAVASAFNTANQLPNMVTELVLGSVLTGMFMPLLSRASREDDDGGLGFVRRLITVTATGAFVITLIAVAAAPWLTDINLSDGKVNTSLATAFAFLLLPQIFFYAVFSVLLAVLNKNEVFRPGAWAPVWNNLIGIATLFAYVLFAKDIDPKAPVNILDPAILLLGIGTTLGVVVQAVVLLWPLHKLGINLRPQWGIDNRLREFAPSAFAGFTYVLISQVGLVVTNRIGSAADESAIAIYQSNWLLLQVPYGILGVTLLTAINPRLADNGTAGRNKEVVADISLGTRLSVAGLLPIIALMTAFGPVIASGLFAYQNFSPEEANILGNTMSASAFTLIPYAIVLLQQRVFYARESYWTPTIIITVVTAVRVGCAYLAPHVATSSQDVVMLLALSNGLGFLAGAVMGYILLKRSLGPLSGGEVLKSSGWVLFASVIGCAVALAADWILHLHLLVGAIGSFGDIIRMAILTPIALVVIVAVLTRSNLPELAPLTNRISALLSRNRG</sequence>
<keyword evidence="7 9" id="KW-0472">Membrane</keyword>
<feature type="transmembrane region" description="Helical" evidence="9">
    <location>
        <begin position="95"/>
        <end position="113"/>
    </location>
</feature>
<feature type="transmembrane region" description="Helical" evidence="9">
    <location>
        <begin position="492"/>
        <end position="513"/>
    </location>
</feature>
<feature type="transmembrane region" description="Helical" evidence="9">
    <location>
        <begin position="261"/>
        <end position="288"/>
    </location>
</feature>
<dbReference type="GO" id="GO:0005886">
    <property type="term" value="C:plasma membrane"/>
    <property type="evidence" value="ECO:0007669"/>
    <property type="project" value="UniProtKB-SubCell"/>
</dbReference>
<comment type="subcellular location">
    <subcellularLocation>
        <location evidence="1">Cell membrane</location>
        <topology evidence="1">Multi-pass membrane protein</topology>
    </subcellularLocation>
</comment>
<reference evidence="10 11" key="1">
    <citation type="submission" date="2016-06" db="EMBL/GenBank/DDBJ databases">
        <title>Complete genome sequence of a saline-alkali tolerant type strain Dietzia timorensis ID05-A0528T.</title>
        <authorList>
            <person name="Wu X."/>
        </authorList>
    </citation>
    <scope>NUCLEOTIDE SEQUENCE [LARGE SCALE GENOMIC DNA]</scope>
    <source>
        <strain evidence="10 11">ID05-A0528</strain>
    </source>
</reference>
<dbReference type="GO" id="GO:0009252">
    <property type="term" value="P:peptidoglycan biosynthetic process"/>
    <property type="evidence" value="ECO:0007669"/>
    <property type="project" value="UniProtKB-KW"/>
</dbReference>
<dbReference type="InterPro" id="IPR051050">
    <property type="entry name" value="Lipid_II_flippase_MurJ/MviN"/>
</dbReference>
<dbReference type="GO" id="GO:0008360">
    <property type="term" value="P:regulation of cell shape"/>
    <property type="evidence" value="ECO:0007669"/>
    <property type="project" value="UniProtKB-KW"/>
</dbReference>
<feature type="transmembrane region" description="Helical" evidence="9">
    <location>
        <begin position="158"/>
        <end position="177"/>
    </location>
</feature>
<dbReference type="Proteomes" id="UP000186104">
    <property type="component" value="Chromosome"/>
</dbReference>
<keyword evidence="5" id="KW-0573">Peptidoglycan synthesis</keyword>
<dbReference type="CDD" id="cd13123">
    <property type="entry name" value="MATE_MurJ_like"/>
    <property type="match status" value="1"/>
</dbReference>